<dbReference type="SFLD" id="SFLDG01095">
    <property type="entry name" value="Uncharacterised_Radical_SAM_Su"/>
    <property type="match status" value="1"/>
</dbReference>
<dbReference type="GO" id="GO:0051536">
    <property type="term" value="F:iron-sulfur cluster binding"/>
    <property type="evidence" value="ECO:0007669"/>
    <property type="project" value="UniProtKB-KW"/>
</dbReference>
<dbReference type="InterPro" id="IPR058240">
    <property type="entry name" value="rSAM_sf"/>
</dbReference>
<keyword evidence="4" id="KW-0408">Iron</keyword>
<comment type="cofactor">
    <cofactor evidence="1">
        <name>[4Fe-4S] cluster</name>
        <dbReference type="ChEBI" id="CHEBI:49883"/>
    </cofactor>
</comment>
<dbReference type="Gene3D" id="3.20.20.70">
    <property type="entry name" value="Aldolase class I"/>
    <property type="match status" value="1"/>
</dbReference>
<organism evidence="7 8">
    <name type="scientific">Candidatus Viridilinea halotolerans</name>
    <dbReference type="NCBI Taxonomy" id="2491704"/>
    <lineage>
        <taxon>Bacteria</taxon>
        <taxon>Bacillati</taxon>
        <taxon>Chloroflexota</taxon>
        <taxon>Chloroflexia</taxon>
        <taxon>Chloroflexales</taxon>
        <taxon>Chloroflexineae</taxon>
        <taxon>Oscillochloridaceae</taxon>
        <taxon>Candidatus Viridilinea</taxon>
    </lineage>
</organism>
<evidence type="ECO:0000256" key="4">
    <source>
        <dbReference type="ARBA" id="ARBA00023004"/>
    </source>
</evidence>
<evidence type="ECO:0000256" key="2">
    <source>
        <dbReference type="ARBA" id="ARBA00022691"/>
    </source>
</evidence>
<dbReference type="PANTHER" id="PTHR43409:SF4">
    <property type="entry name" value="RADICAL SAM SUPERFAMILY PROTEIN"/>
    <property type="match status" value="1"/>
</dbReference>
<dbReference type="EMBL" id="RSAS01000951">
    <property type="protein sequence ID" value="RRR65456.1"/>
    <property type="molecule type" value="Genomic_DNA"/>
</dbReference>
<keyword evidence="5" id="KW-0411">Iron-sulfur</keyword>
<protein>
    <submittedName>
        <fullName evidence="7">Radical SAM protein</fullName>
    </submittedName>
</protein>
<dbReference type="Pfam" id="PF04055">
    <property type="entry name" value="Radical_SAM"/>
    <property type="match status" value="1"/>
</dbReference>
<proteinExistence type="predicted"/>
<dbReference type="GO" id="GO:0003824">
    <property type="term" value="F:catalytic activity"/>
    <property type="evidence" value="ECO:0007669"/>
    <property type="project" value="InterPro"/>
</dbReference>
<evidence type="ECO:0000256" key="5">
    <source>
        <dbReference type="ARBA" id="ARBA00023014"/>
    </source>
</evidence>
<sequence>MKHLDPDYGPSVVRTPELGTIYLNVQPHSLTLSQELQATFAFDGEGRPLSCFLDGRNYRFGLSGAILLKTTHPDGKLRRLLAPDEAEELAAAVHTRAARIATAVASGCSPTLQAWLERISAWDSARRTAACQAFAATYRPISIVPPDHYQAVVIQATEGCSWNQCSFCSFYRDRVFRIKTPAALQEHIDQIKALLGRGLALRRSIFLGDANALIVPQTRLRELLAVVNAALPPTTAGGPRGLYAFLDIFGGEIKSVTDYVELKEDGIKRIYLGLETGDDEVFRLLNKPGSPAECVEVVQRIKAAGISVGVILLAGAGGIGFAERHLSSSLATLRAMNLSQDDLVYISPLIPPATSDYALQSATLGLQPLDSAMMNAQLAALRSGAIAASEGQTRVALYHIEEWLY</sequence>
<name>A0A426TQF1_9CHLR</name>
<keyword evidence="3" id="KW-0479">Metal-binding</keyword>
<dbReference type="SUPFAM" id="SSF102114">
    <property type="entry name" value="Radical SAM enzymes"/>
    <property type="match status" value="1"/>
</dbReference>
<evidence type="ECO:0000256" key="1">
    <source>
        <dbReference type="ARBA" id="ARBA00001966"/>
    </source>
</evidence>
<reference evidence="7 8" key="1">
    <citation type="submission" date="2018-12" db="EMBL/GenBank/DDBJ databases">
        <title>Genome Sequence of Candidatus Viridilinea halotolerans isolated from saline sulfide-rich spring.</title>
        <authorList>
            <person name="Grouzdev D.S."/>
            <person name="Burganskaya E.I."/>
            <person name="Krutkina M.S."/>
            <person name="Sukhacheva M.V."/>
            <person name="Gorlenko V.M."/>
        </authorList>
    </citation>
    <scope>NUCLEOTIDE SEQUENCE [LARGE SCALE GENOMIC DNA]</scope>
    <source>
        <strain evidence="7">Chok-6</strain>
    </source>
</reference>
<evidence type="ECO:0000256" key="3">
    <source>
        <dbReference type="ARBA" id="ARBA00022723"/>
    </source>
</evidence>
<dbReference type="InterPro" id="IPR007197">
    <property type="entry name" value="rSAM"/>
</dbReference>
<dbReference type="GO" id="GO:0046872">
    <property type="term" value="F:metal ion binding"/>
    <property type="evidence" value="ECO:0007669"/>
    <property type="project" value="UniProtKB-KW"/>
</dbReference>
<comment type="caution">
    <text evidence="7">The sequence shown here is derived from an EMBL/GenBank/DDBJ whole genome shotgun (WGS) entry which is preliminary data.</text>
</comment>
<dbReference type="AlphaFoldDB" id="A0A426TQF1"/>
<keyword evidence="2" id="KW-0949">S-adenosyl-L-methionine</keyword>
<dbReference type="Proteomes" id="UP000280307">
    <property type="component" value="Unassembled WGS sequence"/>
</dbReference>
<dbReference type="SFLD" id="SFLDG01082">
    <property type="entry name" value="B12-binding_domain_containing"/>
    <property type="match status" value="1"/>
</dbReference>
<dbReference type="InterPro" id="IPR051198">
    <property type="entry name" value="BchE-like"/>
</dbReference>
<dbReference type="InterPro" id="IPR006638">
    <property type="entry name" value="Elp3/MiaA/NifB-like_rSAM"/>
</dbReference>
<dbReference type="InterPro" id="IPR013785">
    <property type="entry name" value="Aldolase_TIM"/>
</dbReference>
<dbReference type="SMART" id="SM00729">
    <property type="entry name" value="Elp3"/>
    <property type="match status" value="1"/>
</dbReference>
<gene>
    <name evidence="7" type="ORF">EI684_23130</name>
</gene>
<dbReference type="PROSITE" id="PS51918">
    <property type="entry name" value="RADICAL_SAM"/>
    <property type="match status" value="1"/>
</dbReference>
<accession>A0A426TQF1</accession>
<dbReference type="SFLD" id="SFLDS00029">
    <property type="entry name" value="Radical_SAM"/>
    <property type="match status" value="1"/>
</dbReference>
<evidence type="ECO:0000313" key="8">
    <source>
        <dbReference type="Proteomes" id="UP000280307"/>
    </source>
</evidence>
<evidence type="ECO:0000313" key="7">
    <source>
        <dbReference type="EMBL" id="RRR65456.1"/>
    </source>
</evidence>
<dbReference type="PANTHER" id="PTHR43409">
    <property type="entry name" value="ANAEROBIC MAGNESIUM-PROTOPORPHYRIN IX MONOMETHYL ESTER CYCLASE-RELATED"/>
    <property type="match status" value="1"/>
</dbReference>
<evidence type="ECO:0000259" key="6">
    <source>
        <dbReference type="PROSITE" id="PS51918"/>
    </source>
</evidence>
<feature type="domain" description="Radical SAM core" evidence="6">
    <location>
        <begin position="146"/>
        <end position="389"/>
    </location>
</feature>
<dbReference type="CDD" id="cd01335">
    <property type="entry name" value="Radical_SAM"/>
    <property type="match status" value="1"/>
</dbReference>